<feature type="region of interest" description="Disordered" evidence="2">
    <location>
        <begin position="193"/>
        <end position="218"/>
    </location>
</feature>
<dbReference type="PROSITE" id="PS51387">
    <property type="entry name" value="FAD_PCMH"/>
    <property type="match status" value="1"/>
</dbReference>
<dbReference type="InterPro" id="IPR016166">
    <property type="entry name" value="FAD-bd_PCMH"/>
</dbReference>
<gene>
    <name evidence="4" type="ORF">ENT08_08475</name>
</gene>
<comment type="caution">
    <text evidence="4">The sequence shown here is derived from an EMBL/GenBank/DDBJ whole genome shotgun (WGS) entry which is preliminary data.</text>
</comment>
<dbReference type="InterPro" id="IPR006094">
    <property type="entry name" value="Oxid_FAD_bind_N"/>
</dbReference>
<dbReference type="EMBL" id="DSXI01000500">
    <property type="protein sequence ID" value="HGS05751.1"/>
    <property type="molecule type" value="Genomic_DNA"/>
</dbReference>
<dbReference type="GO" id="GO:0008610">
    <property type="term" value="P:lipid biosynthetic process"/>
    <property type="evidence" value="ECO:0007669"/>
    <property type="project" value="InterPro"/>
</dbReference>
<reference evidence="4" key="1">
    <citation type="journal article" date="2020" name="mSystems">
        <title>Genome- and Community-Level Interaction Insights into Carbon Utilization and Element Cycling Functions of Hydrothermarchaeota in Hydrothermal Sediment.</title>
        <authorList>
            <person name="Zhou Z."/>
            <person name="Liu Y."/>
            <person name="Xu W."/>
            <person name="Pan J."/>
            <person name="Luo Z.H."/>
            <person name="Li M."/>
        </authorList>
    </citation>
    <scope>NUCLEOTIDE SEQUENCE [LARGE SCALE GENOMIC DNA]</scope>
    <source>
        <strain evidence="4">SpSt-548</strain>
    </source>
</reference>
<dbReference type="AlphaFoldDB" id="A0A7V4G9D5"/>
<dbReference type="PANTHER" id="PTHR46568:SF1">
    <property type="entry name" value="ALKYLDIHYDROXYACETONEPHOSPHATE SYNTHASE, PEROXISOMAL"/>
    <property type="match status" value="1"/>
</dbReference>
<accession>A0A7V4G9D5</accession>
<evidence type="ECO:0000256" key="2">
    <source>
        <dbReference type="SAM" id="MobiDB-lite"/>
    </source>
</evidence>
<comment type="similarity">
    <text evidence="1">Belongs to the FAD-binding oxidoreductase/transferase type 4 family.</text>
</comment>
<dbReference type="InterPro" id="IPR025650">
    <property type="entry name" value="Alkyl-DHAP_Synthase"/>
</dbReference>
<dbReference type="GO" id="GO:0071949">
    <property type="term" value="F:FAD binding"/>
    <property type="evidence" value="ECO:0007669"/>
    <property type="project" value="InterPro"/>
</dbReference>
<evidence type="ECO:0000313" key="4">
    <source>
        <dbReference type="EMBL" id="HGS05751.1"/>
    </source>
</evidence>
<dbReference type="SUPFAM" id="SSF56176">
    <property type="entry name" value="FAD-binding/transporter-associated domain-like"/>
    <property type="match status" value="1"/>
</dbReference>
<dbReference type="PANTHER" id="PTHR46568">
    <property type="entry name" value="ALKYLDIHYDROXYACETONEPHOSPHATE SYNTHASE, PEROXISOMAL"/>
    <property type="match status" value="1"/>
</dbReference>
<dbReference type="InterPro" id="IPR016169">
    <property type="entry name" value="FAD-bd_PCMH_sub2"/>
</dbReference>
<name>A0A7V4G9D5_9BACT</name>
<protein>
    <submittedName>
        <fullName evidence="4">FAD-binding oxidoreductase</fullName>
    </submittedName>
</protein>
<dbReference type="Pfam" id="PF01565">
    <property type="entry name" value="FAD_binding_4"/>
    <property type="match status" value="1"/>
</dbReference>
<sequence length="218" mass="23091">MKLRKGIVDKVTDLVVHPRNKEDVKELVKLCNRERIPVYVFGGGSSVNFGLRPAKGGITLVLSTHMNKVVRLSELNQTVTAEAGIMGPALGLPGRVQALGALPDILAPAQGQGEGQEPGLIPIRPQPAQGLLEAGRILIRLQGHPGQALPAVFKQYLFPEKVLQGAAFGQQGHIRLTGRQGPAGGPQLLPEFGRGSLMGGQVPGKPLQPEEAVGREKV</sequence>
<proteinExistence type="inferred from homology"/>
<feature type="domain" description="FAD-binding PCMH-type" evidence="3">
    <location>
        <begin position="8"/>
        <end position="179"/>
    </location>
</feature>
<dbReference type="Gene3D" id="3.30.465.10">
    <property type="match status" value="1"/>
</dbReference>
<dbReference type="InterPro" id="IPR036318">
    <property type="entry name" value="FAD-bd_PCMH-like_sf"/>
</dbReference>
<dbReference type="GO" id="GO:0008609">
    <property type="term" value="F:alkylglycerone-phosphate synthase activity"/>
    <property type="evidence" value="ECO:0007669"/>
    <property type="project" value="InterPro"/>
</dbReference>
<evidence type="ECO:0000256" key="1">
    <source>
        <dbReference type="ARBA" id="ARBA00008000"/>
    </source>
</evidence>
<organism evidence="4">
    <name type="scientific">Desulfobacca acetoxidans</name>
    <dbReference type="NCBI Taxonomy" id="60893"/>
    <lineage>
        <taxon>Bacteria</taxon>
        <taxon>Pseudomonadati</taxon>
        <taxon>Thermodesulfobacteriota</taxon>
        <taxon>Desulfobaccia</taxon>
        <taxon>Desulfobaccales</taxon>
        <taxon>Desulfobaccaceae</taxon>
        <taxon>Desulfobacca</taxon>
    </lineage>
</organism>
<evidence type="ECO:0000259" key="3">
    <source>
        <dbReference type="PROSITE" id="PS51387"/>
    </source>
</evidence>